<reference evidence="6 7" key="1">
    <citation type="submission" date="2019-09" db="EMBL/GenBank/DDBJ databases">
        <authorList>
            <consortium name="DOE Joint Genome Institute"/>
            <person name="Mondo S.J."/>
            <person name="Navarro-Mendoza M.I."/>
            <person name="Perez-Arques C."/>
            <person name="Panchal S."/>
            <person name="Nicolas F.E."/>
            <person name="Ganguly P."/>
            <person name="Pangilinan J."/>
            <person name="Grigoriev I."/>
            <person name="Heitman J."/>
            <person name="Sanya K."/>
            <person name="Garre V."/>
        </authorList>
    </citation>
    <scope>NUCLEOTIDE SEQUENCE [LARGE SCALE GENOMIC DNA]</scope>
    <source>
        <strain evidence="6 7">MU402</strain>
    </source>
</reference>
<keyword evidence="2" id="KW-0547">Nucleotide-binding</keyword>
<dbReference type="SUPFAM" id="SSF56112">
    <property type="entry name" value="Protein kinase-like (PK-like)"/>
    <property type="match status" value="1"/>
</dbReference>
<keyword evidence="1" id="KW-0808">Transferase</keyword>
<dbReference type="GO" id="GO:0004674">
    <property type="term" value="F:protein serine/threonine kinase activity"/>
    <property type="evidence" value="ECO:0007669"/>
    <property type="project" value="TreeGrafter"/>
</dbReference>
<dbReference type="Gene3D" id="1.10.510.10">
    <property type="entry name" value="Transferase(Phosphotransferase) domain 1"/>
    <property type="match status" value="1"/>
</dbReference>
<dbReference type="GO" id="GO:0005524">
    <property type="term" value="F:ATP binding"/>
    <property type="evidence" value="ECO:0007669"/>
    <property type="project" value="UniProtKB-KW"/>
</dbReference>
<evidence type="ECO:0000256" key="1">
    <source>
        <dbReference type="ARBA" id="ARBA00022679"/>
    </source>
</evidence>
<dbReference type="InterPro" id="IPR000719">
    <property type="entry name" value="Prot_kinase_dom"/>
</dbReference>
<accession>A0A8H4BFV7</accession>
<gene>
    <name evidence="6" type="ORF">FB192DRAFT_1423065</name>
</gene>
<keyword evidence="3 6" id="KW-0418">Kinase</keyword>
<evidence type="ECO:0000256" key="3">
    <source>
        <dbReference type="ARBA" id="ARBA00022777"/>
    </source>
</evidence>
<evidence type="ECO:0000313" key="6">
    <source>
        <dbReference type="EMBL" id="KAF1801276.1"/>
    </source>
</evidence>
<dbReference type="InterPro" id="IPR051681">
    <property type="entry name" value="Ser/Thr_Kinases-Pseudokinases"/>
</dbReference>
<dbReference type="InterPro" id="IPR011009">
    <property type="entry name" value="Kinase-like_dom_sf"/>
</dbReference>
<dbReference type="PANTHER" id="PTHR44329:SF288">
    <property type="entry name" value="MITOGEN-ACTIVATED PROTEIN KINASE KINASE KINASE 20"/>
    <property type="match status" value="1"/>
</dbReference>
<dbReference type="Proteomes" id="UP000469890">
    <property type="component" value="Unassembled WGS sequence"/>
</dbReference>
<protein>
    <submittedName>
        <fullName evidence="6">Kinase-like domain-containing protein</fullName>
    </submittedName>
</protein>
<dbReference type="InterPro" id="IPR001245">
    <property type="entry name" value="Ser-Thr/Tyr_kinase_cat_dom"/>
</dbReference>
<name>A0A8H4BFV7_MUCCL</name>
<dbReference type="AlphaFoldDB" id="A0A8H4BFV7"/>
<evidence type="ECO:0000256" key="4">
    <source>
        <dbReference type="ARBA" id="ARBA00022840"/>
    </source>
</evidence>
<dbReference type="Pfam" id="PF07714">
    <property type="entry name" value="PK_Tyr_Ser-Thr"/>
    <property type="match status" value="1"/>
</dbReference>
<dbReference type="PROSITE" id="PS50011">
    <property type="entry name" value="PROTEIN_KINASE_DOM"/>
    <property type="match status" value="1"/>
</dbReference>
<evidence type="ECO:0000256" key="2">
    <source>
        <dbReference type="ARBA" id="ARBA00022741"/>
    </source>
</evidence>
<feature type="domain" description="Protein kinase" evidence="5">
    <location>
        <begin position="31"/>
        <end position="186"/>
    </location>
</feature>
<keyword evidence="4" id="KW-0067">ATP-binding</keyword>
<dbReference type="EMBL" id="JAAECE010000005">
    <property type="protein sequence ID" value="KAF1801276.1"/>
    <property type="molecule type" value="Genomic_DNA"/>
</dbReference>
<comment type="caution">
    <text evidence="6">The sequence shown here is derived from an EMBL/GenBank/DDBJ whole genome shotgun (WGS) entry which is preliminary data.</text>
</comment>
<proteinExistence type="predicted"/>
<sequence>MLADIIEYCQERGLKTEGAKADLIEDLISWKENIRLIPAPSTPRLYTALELLPDSSSTLPPQQRLELNSRDLSMLFLDDKNPDFDIPYHALVVGKKLGSGGFKDCYTVDLDEIKHEINVLKQLRHENVIRFIGVCTHPQHLCIITELCAKGDLFDVIRCYKKPNFSQLVMYMYDIALGVSYLHTRR</sequence>
<evidence type="ECO:0000259" key="5">
    <source>
        <dbReference type="PROSITE" id="PS50011"/>
    </source>
</evidence>
<evidence type="ECO:0000313" key="7">
    <source>
        <dbReference type="Proteomes" id="UP000469890"/>
    </source>
</evidence>
<organism evidence="6 7">
    <name type="scientific">Mucor circinelloides f. lusitanicus</name>
    <name type="common">Mucor racemosus var. lusitanicus</name>
    <dbReference type="NCBI Taxonomy" id="29924"/>
    <lineage>
        <taxon>Eukaryota</taxon>
        <taxon>Fungi</taxon>
        <taxon>Fungi incertae sedis</taxon>
        <taxon>Mucoromycota</taxon>
        <taxon>Mucoromycotina</taxon>
        <taxon>Mucoromycetes</taxon>
        <taxon>Mucorales</taxon>
        <taxon>Mucorineae</taxon>
        <taxon>Mucoraceae</taxon>
        <taxon>Mucor</taxon>
    </lineage>
</organism>
<dbReference type="PANTHER" id="PTHR44329">
    <property type="entry name" value="SERINE/THREONINE-PROTEIN KINASE TNNI3K-RELATED"/>
    <property type="match status" value="1"/>
</dbReference>